<dbReference type="EMBL" id="JAAMPI010001084">
    <property type="protein sequence ID" value="KAF4626786.1"/>
    <property type="molecule type" value="Genomic_DNA"/>
</dbReference>
<organism evidence="1 2">
    <name type="scientific">Cudoniella acicularis</name>
    <dbReference type="NCBI Taxonomy" id="354080"/>
    <lineage>
        <taxon>Eukaryota</taxon>
        <taxon>Fungi</taxon>
        <taxon>Dikarya</taxon>
        <taxon>Ascomycota</taxon>
        <taxon>Pezizomycotina</taxon>
        <taxon>Leotiomycetes</taxon>
        <taxon>Helotiales</taxon>
        <taxon>Tricladiaceae</taxon>
        <taxon>Cudoniella</taxon>
    </lineage>
</organism>
<dbReference type="PANTHER" id="PTHR33606:SF3">
    <property type="entry name" value="PROTEIN YCII"/>
    <property type="match status" value="1"/>
</dbReference>
<dbReference type="PANTHER" id="PTHR33606">
    <property type="entry name" value="PROTEIN YCII"/>
    <property type="match status" value="1"/>
</dbReference>
<dbReference type="OrthoDB" id="5519740at2759"/>
<dbReference type="InterPro" id="IPR051807">
    <property type="entry name" value="Sec-metab_biosynth-assoc"/>
</dbReference>
<gene>
    <name evidence="1" type="ORF">G7Y89_g11370</name>
</gene>
<sequence length="215" mass="24132">MASAASAGKFEWLVVVPDHEGVLTKRMEVRPKHFEGLKPNVDNGFWKMGGALLSEVPQENEGLKIQGSAMIALASSKEEVLEILKKDIYNSDLPVQVRFQTSLRDWEWGGKGKQEDLAVDKHKEAINIIENSLSILSEPQLLSSHNTNTIPLLHYIHLKSKIPINSPNHKTRISRPISTLMQRSRTSARRVPKVNFVSLPSTKIQSCYWNTGVDV</sequence>
<dbReference type="SUPFAM" id="SSF54909">
    <property type="entry name" value="Dimeric alpha+beta barrel"/>
    <property type="match status" value="1"/>
</dbReference>
<dbReference type="Proteomes" id="UP000566819">
    <property type="component" value="Unassembled WGS sequence"/>
</dbReference>
<comment type="caution">
    <text evidence="1">The sequence shown here is derived from an EMBL/GenBank/DDBJ whole genome shotgun (WGS) entry which is preliminary data.</text>
</comment>
<evidence type="ECO:0000313" key="2">
    <source>
        <dbReference type="Proteomes" id="UP000566819"/>
    </source>
</evidence>
<proteinExistence type="predicted"/>
<reference evidence="1 2" key="1">
    <citation type="submission" date="2020-03" db="EMBL/GenBank/DDBJ databases">
        <title>Draft Genome Sequence of Cudoniella acicularis.</title>
        <authorList>
            <person name="Buettner E."/>
            <person name="Kellner H."/>
        </authorList>
    </citation>
    <scope>NUCLEOTIDE SEQUENCE [LARGE SCALE GENOMIC DNA]</scope>
    <source>
        <strain evidence="1 2">DSM 108380</strain>
    </source>
</reference>
<protein>
    <recommendedName>
        <fullName evidence="3">YCII-related domain-containing protein</fullName>
    </recommendedName>
</protein>
<keyword evidence="2" id="KW-1185">Reference proteome</keyword>
<accession>A0A8H4VY32</accession>
<dbReference type="Gene3D" id="3.30.70.1060">
    <property type="entry name" value="Dimeric alpha+beta barrel"/>
    <property type="match status" value="1"/>
</dbReference>
<dbReference type="AlphaFoldDB" id="A0A8H4VY32"/>
<name>A0A8H4VY32_9HELO</name>
<evidence type="ECO:0000313" key="1">
    <source>
        <dbReference type="EMBL" id="KAF4626786.1"/>
    </source>
</evidence>
<evidence type="ECO:0008006" key="3">
    <source>
        <dbReference type="Google" id="ProtNLM"/>
    </source>
</evidence>
<dbReference type="InterPro" id="IPR011008">
    <property type="entry name" value="Dimeric_a/b-barrel"/>
</dbReference>